<name>A0ABV6ID99_9BURK</name>
<dbReference type="EMBL" id="JBHLXJ010000009">
    <property type="protein sequence ID" value="MFC0349806.1"/>
    <property type="molecule type" value="Genomic_DNA"/>
</dbReference>
<evidence type="ECO:0000313" key="2">
    <source>
        <dbReference type="EMBL" id="MFC0349806.1"/>
    </source>
</evidence>
<accession>A0ABV6ID99</accession>
<evidence type="ECO:0000259" key="1">
    <source>
        <dbReference type="PROSITE" id="PS51186"/>
    </source>
</evidence>
<dbReference type="RefSeq" id="WP_390211599.1">
    <property type="nucleotide sequence ID" value="NZ_JBHLXJ010000009.1"/>
</dbReference>
<keyword evidence="3" id="KW-1185">Reference proteome</keyword>
<reference evidence="2 3" key="1">
    <citation type="submission" date="2024-09" db="EMBL/GenBank/DDBJ databases">
        <authorList>
            <person name="Sun Q."/>
            <person name="Mori K."/>
        </authorList>
    </citation>
    <scope>NUCLEOTIDE SEQUENCE [LARGE SCALE GENOMIC DNA]</scope>
    <source>
        <strain evidence="2 3">CCM 8677</strain>
    </source>
</reference>
<sequence length="166" mass="18801">MLFLPKPLSIRHAVIEDSDFFLMLYRDSRDDLLAAPIAGAVKEHLIQMQFLAHRRGIEQQYPNAIYFVVSNNAQPIARLVISIEENELRLIDVLVHSSARLQGTGSLLIAALKNYVDQNLLSMSLSVIRTNSVALHIYRKYGFVDIEDDGFVMQMCYRTVGQTASM</sequence>
<dbReference type="SUPFAM" id="SSF55729">
    <property type="entry name" value="Acyl-CoA N-acyltransferases (Nat)"/>
    <property type="match status" value="1"/>
</dbReference>
<dbReference type="Pfam" id="PF13508">
    <property type="entry name" value="Acetyltransf_7"/>
    <property type="match status" value="1"/>
</dbReference>
<dbReference type="InterPro" id="IPR000182">
    <property type="entry name" value="GNAT_dom"/>
</dbReference>
<protein>
    <submittedName>
        <fullName evidence="2">GNAT family N-acetyltransferase</fullName>
    </submittedName>
</protein>
<gene>
    <name evidence="2" type="ORF">ACFFJH_08305</name>
</gene>
<dbReference type="PROSITE" id="PS51186">
    <property type="entry name" value="GNAT"/>
    <property type="match status" value="1"/>
</dbReference>
<feature type="domain" description="N-acetyltransferase" evidence="1">
    <location>
        <begin position="8"/>
        <end position="166"/>
    </location>
</feature>
<dbReference type="InterPro" id="IPR016181">
    <property type="entry name" value="Acyl_CoA_acyltransferase"/>
</dbReference>
<comment type="caution">
    <text evidence="2">The sequence shown here is derived from an EMBL/GenBank/DDBJ whole genome shotgun (WGS) entry which is preliminary data.</text>
</comment>
<dbReference type="Proteomes" id="UP001589844">
    <property type="component" value="Unassembled WGS sequence"/>
</dbReference>
<proteinExistence type="predicted"/>
<evidence type="ECO:0000313" key="3">
    <source>
        <dbReference type="Proteomes" id="UP001589844"/>
    </source>
</evidence>
<organism evidence="2 3">
    <name type="scientific">Undibacterium danionis</name>
    <dbReference type="NCBI Taxonomy" id="1812100"/>
    <lineage>
        <taxon>Bacteria</taxon>
        <taxon>Pseudomonadati</taxon>
        <taxon>Pseudomonadota</taxon>
        <taxon>Betaproteobacteria</taxon>
        <taxon>Burkholderiales</taxon>
        <taxon>Oxalobacteraceae</taxon>
        <taxon>Undibacterium</taxon>
    </lineage>
</organism>
<dbReference type="Gene3D" id="3.40.630.30">
    <property type="match status" value="1"/>
</dbReference>